<evidence type="ECO:0000256" key="7">
    <source>
        <dbReference type="ARBA" id="ARBA00022741"/>
    </source>
</evidence>
<evidence type="ECO:0000256" key="15">
    <source>
        <dbReference type="SAM" id="MobiDB-lite"/>
    </source>
</evidence>
<dbReference type="InterPro" id="IPR011009">
    <property type="entry name" value="Kinase-like_dom_sf"/>
</dbReference>
<evidence type="ECO:0000256" key="14">
    <source>
        <dbReference type="PROSITE-ProRule" id="PRU10141"/>
    </source>
</evidence>
<keyword evidence="5" id="KW-0732">Signal</keyword>
<evidence type="ECO:0000256" key="12">
    <source>
        <dbReference type="ARBA" id="ARBA00023170"/>
    </source>
</evidence>
<keyword evidence="4" id="KW-0812">Transmembrane</keyword>
<keyword evidence="3" id="KW-0808">Transferase</keyword>
<feature type="region of interest" description="Disordered" evidence="15">
    <location>
        <begin position="579"/>
        <end position="604"/>
    </location>
</feature>
<keyword evidence="9 14" id="KW-0067">ATP-binding</keyword>
<dbReference type="EMBL" id="EQ973828">
    <property type="protein sequence ID" value="EEF43939.1"/>
    <property type="molecule type" value="Genomic_DNA"/>
</dbReference>
<dbReference type="Pfam" id="PF07714">
    <property type="entry name" value="PK_Tyr_Ser-Thr"/>
    <property type="match status" value="2"/>
</dbReference>
<reference evidence="19" key="1">
    <citation type="journal article" date="2010" name="Nat. Biotechnol.">
        <title>Draft genome sequence of the oilseed species Ricinus communis.</title>
        <authorList>
            <person name="Chan A.P."/>
            <person name="Crabtree J."/>
            <person name="Zhao Q."/>
            <person name="Lorenzi H."/>
            <person name="Orvis J."/>
            <person name="Puiu D."/>
            <person name="Melake-Berhan A."/>
            <person name="Jones K.M."/>
            <person name="Redman J."/>
            <person name="Chen G."/>
            <person name="Cahoon E.B."/>
            <person name="Gedil M."/>
            <person name="Stanke M."/>
            <person name="Haas B.J."/>
            <person name="Wortman J.R."/>
            <person name="Fraser-Liggett C.M."/>
            <person name="Ravel J."/>
            <person name="Rabinowicz P.D."/>
        </authorList>
    </citation>
    <scope>NUCLEOTIDE SEQUENCE [LARGE SCALE GENOMIC DNA]</scope>
    <source>
        <strain evidence="19">cv. Hale</strain>
    </source>
</reference>
<evidence type="ECO:0000256" key="10">
    <source>
        <dbReference type="ARBA" id="ARBA00022989"/>
    </source>
</evidence>
<evidence type="ECO:0000256" key="1">
    <source>
        <dbReference type="ARBA" id="ARBA00004167"/>
    </source>
</evidence>
<evidence type="ECO:0000256" key="3">
    <source>
        <dbReference type="ARBA" id="ARBA00022679"/>
    </source>
</evidence>
<dbReference type="GO" id="GO:0004674">
    <property type="term" value="F:protein serine/threonine kinase activity"/>
    <property type="evidence" value="ECO:0000318"/>
    <property type="project" value="GO_Central"/>
</dbReference>
<keyword evidence="2" id="KW-0723">Serine/threonine-protein kinase</keyword>
<evidence type="ECO:0000256" key="4">
    <source>
        <dbReference type="ARBA" id="ARBA00022692"/>
    </source>
</evidence>
<keyword evidence="8" id="KW-0418">Kinase</keyword>
<gene>
    <name evidence="18" type="ORF">RCOM_0906030</name>
</gene>
<dbReference type="GO" id="GO:0007165">
    <property type="term" value="P:signal transduction"/>
    <property type="evidence" value="ECO:0000318"/>
    <property type="project" value="GO_Central"/>
</dbReference>
<dbReference type="Gene3D" id="1.10.510.10">
    <property type="entry name" value="Transferase(Phosphotransferase) domain 1"/>
    <property type="match status" value="2"/>
</dbReference>
<dbReference type="InterPro" id="IPR017441">
    <property type="entry name" value="Protein_kinase_ATP_BS"/>
</dbReference>
<dbReference type="InParanoid" id="B9RXT3"/>
<dbReference type="Pfam" id="PF01657">
    <property type="entry name" value="Stress-antifung"/>
    <property type="match status" value="1"/>
</dbReference>
<comment type="subcellular location">
    <subcellularLocation>
        <location evidence="1">Membrane</location>
        <topology evidence="1">Single-pass membrane protein</topology>
    </subcellularLocation>
</comment>
<evidence type="ECO:0000256" key="13">
    <source>
        <dbReference type="ARBA" id="ARBA00023180"/>
    </source>
</evidence>
<evidence type="ECO:0000259" key="16">
    <source>
        <dbReference type="PROSITE" id="PS50011"/>
    </source>
</evidence>
<evidence type="ECO:0000313" key="18">
    <source>
        <dbReference type="EMBL" id="EEF43939.1"/>
    </source>
</evidence>
<dbReference type="GO" id="GO:0009626">
    <property type="term" value="P:plant-type hypersensitive response"/>
    <property type="evidence" value="ECO:0000318"/>
    <property type="project" value="GO_Central"/>
</dbReference>
<evidence type="ECO:0000256" key="6">
    <source>
        <dbReference type="ARBA" id="ARBA00022737"/>
    </source>
</evidence>
<dbReference type="Gene3D" id="3.30.200.20">
    <property type="entry name" value="Phosphorylase Kinase, domain 1"/>
    <property type="match status" value="1"/>
</dbReference>
<dbReference type="InterPro" id="IPR000719">
    <property type="entry name" value="Prot_kinase_dom"/>
</dbReference>
<dbReference type="SUPFAM" id="SSF56112">
    <property type="entry name" value="Protein kinase-like (PK-like)"/>
    <property type="match status" value="2"/>
</dbReference>
<dbReference type="PROSITE" id="PS51473">
    <property type="entry name" value="GNK2"/>
    <property type="match status" value="1"/>
</dbReference>
<keyword evidence="10" id="KW-1133">Transmembrane helix</keyword>
<dbReference type="eggNOG" id="ENOG502QWDY">
    <property type="taxonomic scope" value="Eukaryota"/>
</dbReference>
<evidence type="ECO:0000256" key="5">
    <source>
        <dbReference type="ARBA" id="ARBA00022729"/>
    </source>
</evidence>
<dbReference type="InterPro" id="IPR001245">
    <property type="entry name" value="Ser-Thr/Tyr_kinase_cat_dom"/>
</dbReference>
<dbReference type="InterPro" id="IPR002902">
    <property type="entry name" value="GNK2"/>
</dbReference>
<evidence type="ECO:0000256" key="9">
    <source>
        <dbReference type="ARBA" id="ARBA00022840"/>
    </source>
</evidence>
<proteinExistence type="predicted"/>
<dbReference type="InterPro" id="IPR038408">
    <property type="entry name" value="GNK2_sf"/>
</dbReference>
<evidence type="ECO:0000256" key="11">
    <source>
        <dbReference type="ARBA" id="ARBA00023136"/>
    </source>
</evidence>
<keyword evidence="19" id="KW-1185">Reference proteome</keyword>
<organism evidence="18 19">
    <name type="scientific">Ricinus communis</name>
    <name type="common">Castor bean</name>
    <dbReference type="NCBI Taxonomy" id="3988"/>
    <lineage>
        <taxon>Eukaryota</taxon>
        <taxon>Viridiplantae</taxon>
        <taxon>Streptophyta</taxon>
        <taxon>Embryophyta</taxon>
        <taxon>Tracheophyta</taxon>
        <taxon>Spermatophyta</taxon>
        <taxon>Magnoliopsida</taxon>
        <taxon>eudicotyledons</taxon>
        <taxon>Gunneridae</taxon>
        <taxon>Pentapetalae</taxon>
        <taxon>rosids</taxon>
        <taxon>fabids</taxon>
        <taxon>Malpighiales</taxon>
        <taxon>Euphorbiaceae</taxon>
        <taxon>Acalyphoideae</taxon>
        <taxon>Acalypheae</taxon>
        <taxon>Ricinus</taxon>
    </lineage>
</organism>
<evidence type="ECO:0000259" key="17">
    <source>
        <dbReference type="PROSITE" id="PS51473"/>
    </source>
</evidence>
<evidence type="ECO:0000256" key="2">
    <source>
        <dbReference type="ARBA" id="ARBA00022527"/>
    </source>
</evidence>
<dbReference type="GO" id="GO:0005886">
    <property type="term" value="C:plasma membrane"/>
    <property type="evidence" value="ECO:0000318"/>
    <property type="project" value="GO_Central"/>
</dbReference>
<keyword evidence="11" id="KW-0472">Membrane</keyword>
<dbReference type="AlphaFoldDB" id="B9RXT3"/>
<protein>
    <submittedName>
        <fullName evidence="18">Uncharacterized protein</fullName>
    </submittedName>
</protein>
<dbReference type="FunFam" id="3.30.200.20:FF:000727">
    <property type="entry name" value="Cysteine-rich RLK (RECEPTOR-like protein kinase) 23"/>
    <property type="match status" value="1"/>
</dbReference>
<dbReference type="PANTHER" id="PTHR27006:SF606">
    <property type="entry name" value="INTERLEUKIN-1 RECEPTOR-ASSOCIATED KINASE 4"/>
    <property type="match status" value="1"/>
</dbReference>
<keyword evidence="7 14" id="KW-0547">Nucleotide-binding</keyword>
<accession>B9RXT3</accession>
<feature type="domain" description="Gnk2-homologous" evidence="17">
    <location>
        <begin position="203"/>
        <end position="320"/>
    </location>
</feature>
<keyword evidence="6" id="KW-0677">Repeat</keyword>
<dbReference type="Proteomes" id="UP000008311">
    <property type="component" value="Unassembled WGS sequence"/>
</dbReference>
<keyword evidence="13" id="KW-0325">Glycoprotein</keyword>
<feature type="binding site" evidence="14">
    <location>
        <position position="388"/>
    </location>
    <ligand>
        <name>ATP</name>
        <dbReference type="ChEBI" id="CHEBI:30616"/>
    </ligand>
</feature>
<dbReference type="PROSITE" id="PS50011">
    <property type="entry name" value="PROTEIN_KINASE_DOM"/>
    <property type="match status" value="1"/>
</dbReference>
<dbReference type="GO" id="GO:0005524">
    <property type="term" value="F:ATP binding"/>
    <property type="evidence" value="ECO:0007669"/>
    <property type="project" value="UniProtKB-UniRule"/>
</dbReference>
<dbReference type="PANTHER" id="PTHR27006">
    <property type="entry name" value="PROMASTIGOTE SURFACE ANTIGEN PROTEIN PSA"/>
    <property type="match status" value="1"/>
</dbReference>
<evidence type="ECO:0000313" key="19">
    <source>
        <dbReference type="Proteomes" id="UP000008311"/>
    </source>
</evidence>
<sequence length="604" mass="66921">MSSEYAMHGQFSKKSDVYSFGVLVLEIITGKKSSSFYQTDGAGDLLSYVWKHWRDGMPLEVTDTSLKNSYSVNEQYKGTKELESDQSTTKSIHFSVDEASITEVYPSPLEYIHQPVQEILNLLSKNCEDAQMTGTWASKHLPNMLLSRQQKKSHSLSTEKKASYCRSRHSHYSQSRKYLSSGYHWNSPGCEARALISTISIPSSLLSFKSTRPNGFYNLTVDQGTPDIVYGLFLCRGDDTQDICKECVSTAGKQIVQRCPREKIALITYDECMYTQDLSVASCNNCLQTAVGYLSSCCNGAQGGRVILPSCKVRYELYPFYGIVAPSPSSPSVVPAPSLTPKGKSLQFDLATIQAAAKSFSADNKLGEGGYGEVYKGTLQNGPVVAVKRLLTSCSGQGLEEFKDEVILLAKLQHRYLVRLLGFCSEGEEKILIFEFVSNKSLDYFLFDFGLARIISVDQSQGNTDRVVGTLDIKSDVYSFGVFLLEIISGKKTNMLLESDNTEDLLNYAWNLWRDNSPLEMLDPTLRDEYSSNEEAPANRPTMATVMLMLNSVSGTIPLLQRPAFYLQTNTETNMAVVSESDQSTSKTGPGSVNAVSITQLDPR</sequence>
<dbReference type="CDD" id="cd23509">
    <property type="entry name" value="Gnk2-like"/>
    <property type="match status" value="1"/>
</dbReference>
<dbReference type="PROSITE" id="PS00107">
    <property type="entry name" value="PROTEIN_KINASE_ATP"/>
    <property type="match status" value="1"/>
</dbReference>
<keyword evidence="12" id="KW-0675">Receptor</keyword>
<evidence type="ECO:0000256" key="8">
    <source>
        <dbReference type="ARBA" id="ARBA00022777"/>
    </source>
</evidence>
<dbReference type="Gene3D" id="3.30.430.20">
    <property type="entry name" value="Gnk2 domain, C-X8-C-X2-C motif"/>
    <property type="match status" value="2"/>
</dbReference>
<dbReference type="GO" id="GO:0042742">
    <property type="term" value="P:defense response to bacterium"/>
    <property type="evidence" value="ECO:0000318"/>
    <property type="project" value="GO_Central"/>
</dbReference>
<name>B9RXT3_RICCO</name>
<feature type="domain" description="Protein kinase" evidence="16">
    <location>
        <begin position="360"/>
        <end position="604"/>
    </location>
</feature>